<evidence type="ECO:0000256" key="12">
    <source>
        <dbReference type="ARBA" id="ARBA00022989"/>
    </source>
</evidence>
<dbReference type="EC" id="2.4.1.-" evidence="18"/>
<evidence type="ECO:0000256" key="7">
    <source>
        <dbReference type="ARBA" id="ARBA00022679"/>
    </source>
</evidence>
<proteinExistence type="inferred from homology"/>
<evidence type="ECO:0000256" key="4">
    <source>
        <dbReference type="ARBA" id="ARBA00005680"/>
    </source>
</evidence>
<keyword evidence="12 18" id="KW-1133">Transmembrane helix</keyword>
<dbReference type="PANTHER" id="PTHR11675:SF50">
    <property type="entry name" value="POLYPEPTIDE N-ACETYLGALACTOSAMINYLTRANSFERASE 8-RELATED"/>
    <property type="match status" value="1"/>
</dbReference>
<sequence>MALRGRFPRVFFIRVVLVFVLHIALLFFIKRISHILKMGISEPLKNPLLASSWDITKKEDFEDLDESMKEVIRFIKMKQAYVSKNLKDEEKNSPRTWKFKDGNKAKDKSQRKVFPNSALFNHWGNDLTENQQIEAQSLFLEFGYNVYLSNQLPLNRSIPDTRSPRCLKKEYPAQLPTVSVILTIMNDAISTIQRAITSIIYRTPPHLLKQLILVDDFSPNEELKEYLEKQIQIYDLKYPRLLTLIRHNKREGIATAWFSGWQAATADVVILLDAHIEVNIGWAEPILSRIQEDQTVVLSPMLDKIHFDTLNVKENALAALGFDWALWNHYDPLPKDWYNLEDDSAPVKSPSIMGNFAADRLFLGEIGSLDMGMKAYEGESVELGVRVWQCGGKIEVLPCSRVAHLEQAHKPYVPNVRSAMKRNALRIAEIWMDEYKPMVYYSWNLPMKNHGIDYGDVSSRKKLRKKLKCKSFDWYLRNVYPDLKPFQNISAYGTMKNSLNEKFCLDHGPITADAPIMSICNGNHTQTVLYFLSGELHVGMLNPNFRLGDHCLIDSNQGQELTFKPCFQAAANGWHMYWDFKQGRAITNRTTRRCLEIKEDGSGSYALILQKCTGQRWKIQHIVKTLESLWKSRIALI</sequence>
<evidence type="ECO:0000259" key="20">
    <source>
        <dbReference type="Pfam" id="PF00652"/>
    </source>
</evidence>
<feature type="transmembrane region" description="Helical" evidence="18">
    <location>
        <begin position="12"/>
        <end position="29"/>
    </location>
</feature>
<evidence type="ECO:0000256" key="2">
    <source>
        <dbReference type="ARBA" id="ARBA00004323"/>
    </source>
</evidence>
<evidence type="ECO:0000256" key="8">
    <source>
        <dbReference type="ARBA" id="ARBA00022692"/>
    </source>
</evidence>
<dbReference type="InParanoid" id="G3VI10"/>
<reference evidence="21" key="2">
    <citation type="submission" date="2025-08" db="UniProtKB">
        <authorList>
            <consortium name="Ensembl"/>
        </authorList>
    </citation>
    <scope>IDENTIFICATION</scope>
</reference>
<evidence type="ECO:0000256" key="15">
    <source>
        <dbReference type="ARBA" id="ARBA00023157"/>
    </source>
</evidence>
<dbReference type="GO" id="GO:0030246">
    <property type="term" value="F:carbohydrate binding"/>
    <property type="evidence" value="ECO:0007669"/>
    <property type="project" value="UniProtKB-KW"/>
</dbReference>
<keyword evidence="13 18" id="KW-0333">Golgi apparatus</keyword>
<dbReference type="HOGENOM" id="CLU_013477_4_1_1"/>
<dbReference type="GeneTree" id="ENSGT00940000160161"/>
<keyword evidence="7 18" id="KW-0808">Transferase</keyword>
<dbReference type="InterPro" id="IPR001173">
    <property type="entry name" value="Glyco_trans_2-like"/>
</dbReference>
<dbReference type="SUPFAM" id="SSF53448">
    <property type="entry name" value="Nucleotide-diphospho-sugar transferases"/>
    <property type="match status" value="1"/>
</dbReference>
<dbReference type="Pfam" id="PF00652">
    <property type="entry name" value="Ricin_B_lectin"/>
    <property type="match status" value="1"/>
</dbReference>
<dbReference type="STRING" id="9305.ENSSHAP00000002814"/>
<organism evidence="21 22">
    <name type="scientific">Sarcophilus harrisii</name>
    <name type="common">Tasmanian devil</name>
    <name type="synonym">Sarcophilus laniarius</name>
    <dbReference type="NCBI Taxonomy" id="9305"/>
    <lineage>
        <taxon>Eukaryota</taxon>
        <taxon>Metazoa</taxon>
        <taxon>Chordata</taxon>
        <taxon>Craniata</taxon>
        <taxon>Vertebrata</taxon>
        <taxon>Euteleostomi</taxon>
        <taxon>Mammalia</taxon>
        <taxon>Metatheria</taxon>
        <taxon>Dasyuromorphia</taxon>
        <taxon>Dasyuridae</taxon>
        <taxon>Sarcophilus</taxon>
    </lineage>
</organism>
<comment type="subcellular location">
    <subcellularLocation>
        <location evidence="2 18">Golgi apparatus membrane</location>
        <topology evidence="2 18">Single-pass type II membrane protein</topology>
    </subcellularLocation>
</comment>
<evidence type="ECO:0000256" key="13">
    <source>
        <dbReference type="ARBA" id="ARBA00023034"/>
    </source>
</evidence>
<dbReference type="InterPro" id="IPR000772">
    <property type="entry name" value="Ricin_B_lectin"/>
</dbReference>
<keyword evidence="16" id="KW-0325">Glycoprotein</keyword>
<dbReference type="eggNOG" id="KOG3736">
    <property type="taxonomic scope" value="Eukaryota"/>
</dbReference>
<dbReference type="AlphaFoldDB" id="G3VI10"/>
<evidence type="ECO:0000313" key="22">
    <source>
        <dbReference type="Proteomes" id="UP000007648"/>
    </source>
</evidence>
<keyword evidence="8 18" id="KW-0812">Transmembrane</keyword>
<evidence type="ECO:0000256" key="1">
    <source>
        <dbReference type="ARBA" id="ARBA00001936"/>
    </source>
</evidence>
<dbReference type="InterPro" id="IPR035992">
    <property type="entry name" value="Ricin_B-like_lectins"/>
</dbReference>
<dbReference type="Pfam" id="PF00535">
    <property type="entry name" value="Glycos_transf_2"/>
    <property type="match status" value="1"/>
</dbReference>
<feature type="domain" description="Glycosyltransferase 2-like" evidence="19">
    <location>
        <begin position="179"/>
        <end position="305"/>
    </location>
</feature>
<gene>
    <name evidence="21" type="primary">LOC100913276</name>
</gene>
<dbReference type="SUPFAM" id="SSF50370">
    <property type="entry name" value="Ricin B-like lectins"/>
    <property type="match status" value="1"/>
</dbReference>
<evidence type="ECO:0000256" key="10">
    <source>
        <dbReference type="ARBA" id="ARBA00022734"/>
    </source>
</evidence>
<keyword evidence="14 18" id="KW-0472">Membrane</keyword>
<evidence type="ECO:0000256" key="14">
    <source>
        <dbReference type="ARBA" id="ARBA00023136"/>
    </source>
</evidence>
<dbReference type="GO" id="GO:0006493">
    <property type="term" value="P:protein O-linked glycosylation"/>
    <property type="evidence" value="ECO:0007669"/>
    <property type="project" value="TreeGrafter"/>
</dbReference>
<name>G3VI10_SARHA</name>
<keyword evidence="17 18" id="KW-0464">Manganese</keyword>
<evidence type="ECO:0000256" key="6">
    <source>
        <dbReference type="ARBA" id="ARBA00022676"/>
    </source>
</evidence>
<evidence type="ECO:0000259" key="19">
    <source>
        <dbReference type="Pfam" id="PF00535"/>
    </source>
</evidence>
<feature type="domain" description="Ricin B lectin" evidence="20">
    <location>
        <begin position="492"/>
        <end position="617"/>
    </location>
</feature>
<keyword evidence="15 18" id="KW-1015">Disulfide bond</keyword>
<dbReference type="Gene3D" id="3.90.550.10">
    <property type="entry name" value="Spore Coat Polysaccharide Biosynthesis Protein SpsA, Chain A"/>
    <property type="match status" value="1"/>
</dbReference>
<dbReference type="Gene3D" id="2.80.10.50">
    <property type="match status" value="1"/>
</dbReference>
<reference evidence="21" key="3">
    <citation type="submission" date="2025-09" db="UniProtKB">
        <authorList>
            <consortium name="Ensembl"/>
        </authorList>
    </citation>
    <scope>IDENTIFICATION</scope>
</reference>
<reference evidence="21 22" key="1">
    <citation type="journal article" date="2011" name="Proc. Natl. Acad. Sci. U.S.A.">
        <title>Genetic diversity and population structure of the endangered marsupial Sarcophilus harrisii (Tasmanian devil).</title>
        <authorList>
            <person name="Miller W."/>
            <person name="Hayes V.M."/>
            <person name="Ratan A."/>
            <person name="Petersen D.C."/>
            <person name="Wittekindt N.E."/>
            <person name="Miller J."/>
            <person name="Walenz B."/>
            <person name="Knight J."/>
            <person name="Qi J."/>
            <person name="Zhao F."/>
            <person name="Wang Q."/>
            <person name="Bedoya-Reina O.C."/>
            <person name="Katiyar N."/>
            <person name="Tomsho L.P."/>
            <person name="Kasson L.M."/>
            <person name="Hardie R.A."/>
            <person name="Woodbridge P."/>
            <person name="Tindall E.A."/>
            <person name="Bertelsen M.F."/>
            <person name="Dixon D."/>
            <person name="Pyecroft S."/>
            <person name="Helgen K.M."/>
            <person name="Lesk A.M."/>
            <person name="Pringle T.H."/>
            <person name="Patterson N."/>
            <person name="Zhang Y."/>
            <person name="Kreiss A."/>
            <person name="Woods G.M."/>
            <person name="Jones M.E."/>
            <person name="Schuster S.C."/>
        </authorList>
    </citation>
    <scope>NUCLEOTIDE SEQUENCE [LARGE SCALE GENOMIC DNA]</scope>
</reference>
<evidence type="ECO:0000256" key="9">
    <source>
        <dbReference type="ARBA" id="ARBA00022723"/>
    </source>
</evidence>
<dbReference type="FunFam" id="2.80.10.50:FF:000017">
    <property type="entry name" value="Polypeptide N-acetylgalactosaminyltransferase"/>
    <property type="match status" value="1"/>
</dbReference>
<dbReference type="GO" id="GO:0004653">
    <property type="term" value="F:polypeptide N-acetylgalactosaminyltransferase activity"/>
    <property type="evidence" value="ECO:0007669"/>
    <property type="project" value="TreeGrafter"/>
</dbReference>
<dbReference type="PROSITE" id="PS50231">
    <property type="entry name" value="RICIN_B_LECTIN"/>
    <property type="match status" value="1"/>
</dbReference>
<keyword evidence="6 18" id="KW-0328">Glycosyltransferase</keyword>
<dbReference type="GO" id="GO:0000139">
    <property type="term" value="C:Golgi membrane"/>
    <property type="evidence" value="ECO:0007669"/>
    <property type="project" value="UniProtKB-SubCell"/>
</dbReference>
<evidence type="ECO:0000256" key="3">
    <source>
        <dbReference type="ARBA" id="ARBA00004922"/>
    </source>
</evidence>
<evidence type="ECO:0000256" key="11">
    <source>
        <dbReference type="ARBA" id="ARBA00022968"/>
    </source>
</evidence>
<evidence type="ECO:0000256" key="5">
    <source>
        <dbReference type="ARBA" id="ARBA00012644"/>
    </source>
</evidence>
<comment type="cofactor">
    <cofactor evidence="1 18">
        <name>Mn(2+)</name>
        <dbReference type="ChEBI" id="CHEBI:29035"/>
    </cofactor>
</comment>
<dbReference type="Ensembl" id="ENSSHAT00000002846.2">
    <property type="protein sequence ID" value="ENSSHAP00000002814.2"/>
    <property type="gene ID" value="ENSSHAG00000002491.2"/>
</dbReference>
<evidence type="ECO:0000256" key="16">
    <source>
        <dbReference type="ARBA" id="ARBA00023180"/>
    </source>
</evidence>
<dbReference type="InterPro" id="IPR029044">
    <property type="entry name" value="Nucleotide-diphossugar_trans"/>
</dbReference>
<dbReference type="UniPathway" id="UPA00378"/>
<accession>G3VI10</accession>
<comment type="pathway">
    <text evidence="3 18">Protein modification; protein glycosylation.</text>
</comment>
<dbReference type="GO" id="GO:0046872">
    <property type="term" value="F:metal ion binding"/>
    <property type="evidence" value="ECO:0007669"/>
    <property type="project" value="UniProtKB-KW"/>
</dbReference>
<keyword evidence="11" id="KW-0735">Signal-anchor</keyword>
<keyword evidence="22" id="KW-1185">Reference proteome</keyword>
<evidence type="ECO:0000256" key="18">
    <source>
        <dbReference type="RuleBase" id="RU361242"/>
    </source>
</evidence>
<keyword evidence="10 18" id="KW-0430">Lectin</keyword>
<keyword evidence="9" id="KW-0479">Metal-binding</keyword>
<dbReference type="Proteomes" id="UP000007648">
    <property type="component" value="Unassembled WGS sequence"/>
</dbReference>
<comment type="similarity">
    <text evidence="4 18">Belongs to the glycosyltransferase 2 family. GalNAc-T subfamily.</text>
</comment>
<dbReference type="FunFam" id="3.90.550.10:FF:000192">
    <property type="entry name" value="Polypeptide N-acetylgalactosaminyltransferase 9"/>
    <property type="match status" value="1"/>
</dbReference>
<dbReference type="PANTHER" id="PTHR11675">
    <property type="entry name" value="N-ACETYLGALACTOSAMINYLTRANSFERASE"/>
    <property type="match status" value="1"/>
</dbReference>
<evidence type="ECO:0000256" key="17">
    <source>
        <dbReference type="ARBA" id="ARBA00023211"/>
    </source>
</evidence>
<evidence type="ECO:0000313" key="21">
    <source>
        <dbReference type="Ensembl" id="ENSSHAP00000002814.2"/>
    </source>
</evidence>
<protein>
    <recommendedName>
        <fullName evidence="5 18">Polypeptide N-acetylgalactosaminyltransferase</fullName>
        <ecNumber evidence="18">2.4.1.-</ecNumber>
    </recommendedName>
    <alternativeName>
        <fullName evidence="18">Protein-UDP acetylgalactosaminyltransferase</fullName>
    </alternativeName>
</protein>